<name>A0A6N2U2C4_BIFBR</name>
<dbReference type="Gene3D" id="1.10.1220.10">
    <property type="entry name" value="Met repressor-like"/>
    <property type="match status" value="1"/>
</dbReference>
<sequence>MKNMKGFASTAATREVRGIGDVFREEPAMSETEDPWMMTSMRLHSSVRNRIKVYAFSNGLRMQDVIDEALRVYLDSKGA</sequence>
<proteinExistence type="predicted"/>
<evidence type="ECO:0000313" key="1">
    <source>
        <dbReference type="EMBL" id="VYT12180.1"/>
    </source>
</evidence>
<dbReference type="GO" id="GO:0006355">
    <property type="term" value="P:regulation of DNA-templated transcription"/>
    <property type="evidence" value="ECO:0007669"/>
    <property type="project" value="InterPro"/>
</dbReference>
<dbReference type="SUPFAM" id="SSF47598">
    <property type="entry name" value="Ribbon-helix-helix"/>
    <property type="match status" value="1"/>
</dbReference>
<organism evidence="1">
    <name type="scientific">Bifidobacterium breve</name>
    <dbReference type="NCBI Taxonomy" id="1685"/>
    <lineage>
        <taxon>Bacteria</taxon>
        <taxon>Bacillati</taxon>
        <taxon>Actinomycetota</taxon>
        <taxon>Actinomycetes</taxon>
        <taxon>Bifidobacteriales</taxon>
        <taxon>Bifidobacteriaceae</taxon>
        <taxon>Bifidobacterium</taxon>
    </lineage>
</organism>
<dbReference type="RefSeq" id="WP_421727390.1">
    <property type="nucleotide sequence ID" value="NZ_CACRSN010000009.1"/>
</dbReference>
<protein>
    <submittedName>
        <fullName evidence="1">Uncharacterized protein</fullName>
    </submittedName>
</protein>
<accession>A0A6N2U2C4</accession>
<dbReference type="InterPro" id="IPR013321">
    <property type="entry name" value="Arc_rbn_hlx_hlx"/>
</dbReference>
<dbReference type="InterPro" id="IPR010985">
    <property type="entry name" value="Ribbon_hlx_hlx"/>
</dbReference>
<reference evidence="1" key="1">
    <citation type="submission" date="2019-11" db="EMBL/GenBank/DDBJ databases">
        <authorList>
            <person name="Feng L."/>
        </authorList>
    </citation>
    <scope>NUCLEOTIDE SEQUENCE</scope>
    <source>
        <strain evidence="1">BbreveLFYP81</strain>
    </source>
</reference>
<dbReference type="EMBL" id="CACRSN010000009">
    <property type="protein sequence ID" value="VYT12180.1"/>
    <property type="molecule type" value="Genomic_DNA"/>
</dbReference>
<gene>
    <name evidence="1" type="ORF">BBLFYP81_01718</name>
</gene>
<dbReference type="AlphaFoldDB" id="A0A6N2U2C4"/>